<evidence type="ECO:0000313" key="2">
    <source>
        <dbReference type="Proteomes" id="UP000886742"/>
    </source>
</evidence>
<comment type="caution">
    <text evidence="1">The sequence shown here is derived from an EMBL/GenBank/DDBJ whole genome shotgun (WGS) entry which is preliminary data.</text>
</comment>
<reference evidence="1" key="2">
    <citation type="journal article" date="2021" name="PeerJ">
        <title>Extensive microbial diversity within the chicken gut microbiome revealed by metagenomics and culture.</title>
        <authorList>
            <person name="Gilroy R."/>
            <person name="Ravi A."/>
            <person name="Getino M."/>
            <person name="Pursley I."/>
            <person name="Horton D.L."/>
            <person name="Alikhan N.F."/>
            <person name="Baker D."/>
            <person name="Gharbi K."/>
            <person name="Hall N."/>
            <person name="Watson M."/>
            <person name="Adriaenssens E.M."/>
            <person name="Foster-Nyarko E."/>
            <person name="Jarju S."/>
            <person name="Secka A."/>
            <person name="Antonio M."/>
            <person name="Oren A."/>
            <person name="Chaudhuri R.R."/>
            <person name="La Ragione R."/>
            <person name="Hildebrand F."/>
            <person name="Pallen M.J."/>
        </authorList>
    </citation>
    <scope>NUCLEOTIDE SEQUENCE</scope>
    <source>
        <strain evidence="1">ChiGjej3B3-5194</strain>
    </source>
</reference>
<protein>
    <submittedName>
        <fullName evidence="1">Uncharacterized protein</fullName>
    </submittedName>
</protein>
<gene>
    <name evidence="1" type="ORF">IAD02_02920</name>
</gene>
<dbReference type="EMBL" id="DVJI01000011">
    <property type="protein sequence ID" value="HIS70917.1"/>
    <property type="molecule type" value="Genomic_DNA"/>
</dbReference>
<accession>A0A9D1JW51</accession>
<organism evidence="1 2">
    <name type="scientific">Candidatus Enterousia intestinigallinarum</name>
    <dbReference type="NCBI Taxonomy" id="2840790"/>
    <lineage>
        <taxon>Bacteria</taxon>
        <taxon>Pseudomonadati</taxon>
        <taxon>Pseudomonadota</taxon>
        <taxon>Alphaproteobacteria</taxon>
        <taxon>Candidatus Enterousia</taxon>
    </lineage>
</organism>
<name>A0A9D1JW51_9PROT</name>
<dbReference type="AlphaFoldDB" id="A0A9D1JW51"/>
<dbReference type="Proteomes" id="UP000886742">
    <property type="component" value="Unassembled WGS sequence"/>
</dbReference>
<evidence type="ECO:0000313" key="1">
    <source>
        <dbReference type="EMBL" id="HIS70917.1"/>
    </source>
</evidence>
<reference evidence="1" key="1">
    <citation type="submission" date="2020-10" db="EMBL/GenBank/DDBJ databases">
        <authorList>
            <person name="Gilroy R."/>
        </authorList>
    </citation>
    <scope>NUCLEOTIDE SEQUENCE</scope>
    <source>
        <strain evidence="1">ChiGjej3B3-5194</strain>
    </source>
</reference>
<proteinExistence type="predicted"/>
<sequence>MIFLARPVFAYDDCLAYKLSPKITLDTPVWSKEVVQPLRHMDLLHGNVIATLVDNYDIVADITNIEDGYCVTLKSVFATVGYSDFLVQIDIRHQPDTCSYNAILSHEDEHIRAYLSVIDDYKKELKDSIYTAADSITPIFVRNASDIDAAITELNAELQAHPDLILIKQKIKAAEEIRNKRVDQHDTGETLRKCFE</sequence>